<comment type="subcellular location">
    <subcellularLocation>
        <location evidence="1">Cell membrane</location>
        <topology evidence="1">Multi-pass membrane protein</topology>
    </subcellularLocation>
</comment>
<dbReference type="GO" id="GO:0005886">
    <property type="term" value="C:plasma membrane"/>
    <property type="evidence" value="ECO:0007669"/>
    <property type="project" value="UniProtKB-SubCell"/>
</dbReference>
<dbReference type="Proteomes" id="UP000231019">
    <property type="component" value="Unassembled WGS sequence"/>
</dbReference>
<organism evidence="7 8">
    <name type="scientific">bacterium (Candidatus Blackallbacteria) CG17_big_fil_post_rev_8_21_14_2_50_48_46</name>
    <dbReference type="NCBI Taxonomy" id="2014261"/>
    <lineage>
        <taxon>Bacteria</taxon>
        <taxon>Candidatus Blackallbacteria</taxon>
    </lineage>
</organism>
<dbReference type="SUPFAM" id="SSF52540">
    <property type="entry name" value="P-loop containing nucleoside triphosphate hydrolases"/>
    <property type="match status" value="1"/>
</dbReference>
<reference evidence="7 8" key="1">
    <citation type="submission" date="2017-09" db="EMBL/GenBank/DDBJ databases">
        <title>Depth-based differentiation of microbial function through sediment-hosted aquifers and enrichment of novel symbionts in the deep terrestrial subsurface.</title>
        <authorList>
            <person name="Probst A.J."/>
            <person name="Ladd B."/>
            <person name="Jarett J.K."/>
            <person name="Geller-Mcgrath D.E."/>
            <person name="Sieber C.M."/>
            <person name="Emerson J.B."/>
            <person name="Anantharaman K."/>
            <person name="Thomas B.C."/>
            <person name="Malmstrom R."/>
            <person name="Stieglmeier M."/>
            <person name="Klingl A."/>
            <person name="Woyke T."/>
            <person name="Ryan C.M."/>
            <person name="Banfield J.F."/>
        </authorList>
    </citation>
    <scope>NUCLEOTIDE SEQUENCE [LARGE SCALE GENOMIC DNA]</scope>
    <source>
        <strain evidence="7">CG17_big_fil_post_rev_8_21_14_2_50_48_46</strain>
    </source>
</reference>
<dbReference type="AlphaFoldDB" id="A0A2M7GA59"/>
<dbReference type="PANTHER" id="PTHR37937:SF1">
    <property type="entry name" value="CONJUGATIVE TRANSFER: DNA TRANSPORT"/>
    <property type="match status" value="1"/>
</dbReference>
<dbReference type="CDD" id="cd01127">
    <property type="entry name" value="TrwB_TraG_TraD_VirD4"/>
    <property type="match status" value="2"/>
</dbReference>
<protein>
    <recommendedName>
        <fullName evidence="9">Conjugal transfer protein TraG</fullName>
    </recommendedName>
</protein>
<evidence type="ECO:0000313" key="8">
    <source>
        <dbReference type="Proteomes" id="UP000231019"/>
    </source>
</evidence>
<gene>
    <name evidence="7" type="ORF">COW36_03485</name>
</gene>
<evidence type="ECO:0000256" key="4">
    <source>
        <dbReference type="ARBA" id="ARBA00022692"/>
    </source>
</evidence>
<evidence type="ECO:0008006" key="9">
    <source>
        <dbReference type="Google" id="ProtNLM"/>
    </source>
</evidence>
<evidence type="ECO:0000256" key="3">
    <source>
        <dbReference type="ARBA" id="ARBA00022475"/>
    </source>
</evidence>
<evidence type="ECO:0000256" key="5">
    <source>
        <dbReference type="ARBA" id="ARBA00022989"/>
    </source>
</evidence>
<evidence type="ECO:0000256" key="1">
    <source>
        <dbReference type="ARBA" id="ARBA00004651"/>
    </source>
</evidence>
<dbReference type="InterPro" id="IPR051539">
    <property type="entry name" value="T4SS-coupling_protein"/>
</dbReference>
<evidence type="ECO:0000256" key="2">
    <source>
        <dbReference type="ARBA" id="ARBA00008806"/>
    </source>
</evidence>
<evidence type="ECO:0000256" key="6">
    <source>
        <dbReference type="ARBA" id="ARBA00023136"/>
    </source>
</evidence>
<dbReference type="Gene3D" id="3.40.50.300">
    <property type="entry name" value="P-loop containing nucleotide triphosphate hydrolases"/>
    <property type="match status" value="2"/>
</dbReference>
<comment type="similarity">
    <text evidence="2">Belongs to the VirD4/TraG family.</text>
</comment>
<proteinExistence type="inferred from homology"/>
<keyword evidence="5" id="KW-1133">Transmembrane helix</keyword>
<sequence>MEVLIGLILMGAVAAWAVAIMDKSTGIISGPFRLFKLLSGPLAWLFFPHEKPKGARFLSENETEQILKPRNKGLLIDGKQRRISPEDSFKNAIVIAQVGAGKSRRYVMPNILTLDNCSFVITDPAGELYANTAGDLAKRGYKIYVLNPSDPMQSNRYNPLKRASTYTQFQEVASVLVDSAVTGQTSDGGFWNNGAKELIELFIACLYRYGKTHKYTYHLPNVYQLLQRLFDAEAMDVFIAQYAPDESYVDRYASLISGQNEKTVQSYLSTALNALKSIGNPDMAQLFINDDFRFSLLRKEKTAIFLIVPADRIAPYSYVMNLFYSQLFSSVMRSIEPSDLPFYAILDEFGHYNIPHFDTIMTTARKYKVSISLILQSVHQLYKQYGDHGAKTIMGGGIATRVFYSGMDLETAKMVEQMLGKVQIVQKTRGGEKHVREENLMNADRLMRIATDQAIALVGNNEPMMLPTYLVHDQRHFVKRMQLPHPPLPSKKSLKIKRVEFFNAQEQKKNSLVEKMIPACP</sequence>
<keyword evidence="3" id="KW-1003">Cell membrane</keyword>
<accession>A0A2M7GA59</accession>
<dbReference type="PANTHER" id="PTHR37937">
    <property type="entry name" value="CONJUGATIVE TRANSFER: DNA TRANSPORT"/>
    <property type="match status" value="1"/>
</dbReference>
<dbReference type="InterPro" id="IPR003688">
    <property type="entry name" value="TraG/VirD4"/>
</dbReference>
<dbReference type="EMBL" id="PFFQ01000011">
    <property type="protein sequence ID" value="PIW18773.1"/>
    <property type="molecule type" value="Genomic_DNA"/>
</dbReference>
<name>A0A2M7GA59_9BACT</name>
<keyword evidence="6" id="KW-0472">Membrane</keyword>
<keyword evidence="4" id="KW-0812">Transmembrane</keyword>
<dbReference type="Pfam" id="PF02534">
    <property type="entry name" value="T4SS-DNA_transf"/>
    <property type="match status" value="1"/>
</dbReference>
<dbReference type="InterPro" id="IPR027417">
    <property type="entry name" value="P-loop_NTPase"/>
</dbReference>
<comment type="caution">
    <text evidence="7">The sequence shown here is derived from an EMBL/GenBank/DDBJ whole genome shotgun (WGS) entry which is preliminary data.</text>
</comment>
<evidence type="ECO:0000313" key="7">
    <source>
        <dbReference type="EMBL" id="PIW18773.1"/>
    </source>
</evidence>